<sequence length="384" mass="42947">MARVTNLSLPPDFLQLHIPTNYLILSLAVADLLVGVVVFPFSMAHTVTACLFHENVFCKIRDCFDVTVSTSSILNLCCISIDRYYAICNPLTYKNTVTVRVAGLMIFMTWSVAATIGISIIIGGHSQGTCEEKCLVEFLTTIAGAIFAFFMPAFVMLCIYIKIFFVAQKQINSIQISKSGAISKTERKATKTLAIVMGVFLLCMTPYFLCIVFLPLATETPPFSLIEALNWLTLSNSMLNPFIYAFFYSWFRSAFYFKQLHIPTNYLILSLAVADLLVGVVVFPFSMAHTVTACLFQENVFSTVCGNLLVIISIIYFKQLHIPTNYLILSLAVADLLELRVSTDTFQERTQHGMDQLVTSHGLLQSNNCYEMLLIHHTIENCNA</sequence>
<keyword evidence="8 9" id="KW-0807">Transducer</keyword>
<keyword evidence="5 9" id="KW-0297">G-protein coupled receptor</keyword>
<dbReference type="PROSITE" id="PS50262">
    <property type="entry name" value="G_PROTEIN_RECEP_F1_2"/>
    <property type="match status" value="2"/>
</dbReference>
<proteinExistence type="inferred from homology"/>
<evidence type="ECO:0000259" key="11">
    <source>
        <dbReference type="PROSITE" id="PS50262"/>
    </source>
</evidence>
<evidence type="ECO:0000256" key="4">
    <source>
        <dbReference type="ARBA" id="ARBA00022989"/>
    </source>
</evidence>
<dbReference type="InterPro" id="IPR050569">
    <property type="entry name" value="TAAR"/>
</dbReference>
<dbReference type="PANTHER" id="PTHR24249:SF415">
    <property type="entry name" value="TRACE AMINE-ASSOCIATED RECEPTOR 1"/>
    <property type="match status" value="1"/>
</dbReference>
<dbReference type="PANTHER" id="PTHR24249">
    <property type="entry name" value="HISTAMINE RECEPTOR-RELATED G-PROTEIN COUPLED RECEPTOR"/>
    <property type="match status" value="1"/>
</dbReference>
<name>A0AAW0NW67_9GOBI</name>
<reference evidence="13" key="1">
    <citation type="submission" date="2024-04" db="EMBL/GenBank/DDBJ databases">
        <title>Salinicola lusitanus LLJ914,a marine bacterium isolated from the Okinawa Trough.</title>
        <authorList>
            <person name="Li J."/>
        </authorList>
    </citation>
    <scope>NUCLEOTIDE SEQUENCE [LARGE SCALE GENOMIC DNA]</scope>
</reference>
<dbReference type="InterPro" id="IPR000276">
    <property type="entry name" value="GPCR_Rhodpsn"/>
</dbReference>
<dbReference type="GO" id="GO:0005886">
    <property type="term" value="C:plasma membrane"/>
    <property type="evidence" value="ECO:0007669"/>
    <property type="project" value="UniProtKB-SubCell"/>
</dbReference>
<evidence type="ECO:0000256" key="9">
    <source>
        <dbReference type="RuleBase" id="RU000688"/>
    </source>
</evidence>
<dbReference type="Pfam" id="PF00001">
    <property type="entry name" value="7tm_1"/>
    <property type="match status" value="1"/>
</dbReference>
<comment type="caution">
    <text evidence="12">The sequence shown here is derived from an EMBL/GenBank/DDBJ whole genome shotgun (WGS) entry which is preliminary data.</text>
</comment>
<dbReference type="InterPro" id="IPR017452">
    <property type="entry name" value="GPCR_Rhodpsn_7TM"/>
</dbReference>
<feature type="transmembrane region" description="Helical" evidence="10">
    <location>
        <begin position="193"/>
        <end position="216"/>
    </location>
</feature>
<dbReference type="AlphaFoldDB" id="A0AAW0NW67"/>
<evidence type="ECO:0000256" key="1">
    <source>
        <dbReference type="ARBA" id="ARBA00004651"/>
    </source>
</evidence>
<feature type="transmembrane region" description="Helical" evidence="10">
    <location>
        <begin position="299"/>
        <end position="317"/>
    </location>
</feature>
<organism evidence="12 13">
    <name type="scientific">Mugilogobius chulae</name>
    <name type="common">yellowstripe goby</name>
    <dbReference type="NCBI Taxonomy" id="88201"/>
    <lineage>
        <taxon>Eukaryota</taxon>
        <taxon>Metazoa</taxon>
        <taxon>Chordata</taxon>
        <taxon>Craniata</taxon>
        <taxon>Vertebrata</taxon>
        <taxon>Euteleostomi</taxon>
        <taxon>Actinopterygii</taxon>
        <taxon>Neopterygii</taxon>
        <taxon>Teleostei</taxon>
        <taxon>Neoteleostei</taxon>
        <taxon>Acanthomorphata</taxon>
        <taxon>Gobiaria</taxon>
        <taxon>Gobiiformes</taxon>
        <taxon>Gobioidei</taxon>
        <taxon>Gobiidae</taxon>
        <taxon>Gobionellinae</taxon>
        <taxon>Mugilogobius</taxon>
    </lineage>
</organism>
<dbReference type="Gene3D" id="1.20.1070.10">
    <property type="entry name" value="Rhodopsin 7-helix transmembrane proteins"/>
    <property type="match status" value="3"/>
</dbReference>
<protein>
    <recommendedName>
        <fullName evidence="11">G-protein coupled receptors family 1 profile domain-containing protein</fullName>
    </recommendedName>
</protein>
<gene>
    <name evidence="12" type="ORF">WMY93_015941</name>
</gene>
<dbReference type="EMBL" id="JBBPFD010000011">
    <property type="protein sequence ID" value="KAK7907329.1"/>
    <property type="molecule type" value="Genomic_DNA"/>
</dbReference>
<dbReference type="PROSITE" id="PS00237">
    <property type="entry name" value="G_PROTEIN_RECEP_F1_1"/>
    <property type="match status" value="1"/>
</dbReference>
<feature type="transmembrane region" description="Helical" evidence="10">
    <location>
        <begin position="228"/>
        <end position="251"/>
    </location>
</feature>
<dbReference type="SUPFAM" id="SSF81321">
    <property type="entry name" value="Family A G protein-coupled receptor-like"/>
    <property type="match status" value="3"/>
</dbReference>
<comment type="similarity">
    <text evidence="9">Belongs to the G-protein coupled receptor 1 family.</text>
</comment>
<accession>A0AAW0NW67</accession>
<evidence type="ECO:0000313" key="12">
    <source>
        <dbReference type="EMBL" id="KAK7907329.1"/>
    </source>
</evidence>
<keyword evidence="3 9" id="KW-0812">Transmembrane</keyword>
<feature type="domain" description="G-protein coupled receptors family 1 profile" evidence="11">
    <location>
        <begin position="1"/>
        <end position="244"/>
    </location>
</feature>
<evidence type="ECO:0000256" key="10">
    <source>
        <dbReference type="SAM" id="Phobius"/>
    </source>
</evidence>
<keyword evidence="4 10" id="KW-1133">Transmembrane helix</keyword>
<feature type="transmembrane region" description="Helical" evidence="10">
    <location>
        <begin position="142"/>
        <end position="165"/>
    </location>
</feature>
<dbReference type="PRINTS" id="PR00237">
    <property type="entry name" value="GPCRRHODOPSN"/>
</dbReference>
<evidence type="ECO:0000256" key="2">
    <source>
        <dbReference type="ARBA" id="ARBA00022475"/>
    </source>
</evidence>
<evidence type="ECO:0000256" key="8">
    <source>
        <dbReference type="ARBA" id="ARBA00023224"/>
    </source>
</evidence>
<keyword evidence="6 10" id="KW-0472">Membrane</keyword>
<keyword evidence="2" id="KW-1003">Cell membrane</keyword>
<feature type="domain" description="G-protein coupled receptors family 1 profile" evidence="11">
    <location>
        <begin position="306"/>
        <end position="337"/>
    </location>
</feature>
<evidence type="ECO:0000256" key="7">
    <source>
        <dbReference type="ARBA" id="ARBA00023170"/>
    </source>
</evidence>
<keyword evidence="13" id="KW-1185">Reference proteome</keyword>
<keyword evidence="7 9" id="KW-0675">Receptor</keyword>
<evidence type="ECO:0000256" key="3">
    <source>
        <dbReference type="ARBA" id="ARBA00022692"/>
    </source>
</evidence>
<evidence type="ECO:0000256" key="6">
    <source>
        <dbReference type="ARBA" id="ARBA00023136"/>
    </source>
</evidence>
<feature type="transmembrane region" description="Helical" evidence="10">
    <location>
        <begin position="263"/>
        <end position="287"/>
    </location>
</feature>
<evidence type="ECO:0000313" key="13">
    <source>
        <dbReference type="Proteomes" id="UP001460270"/>
    </source>
</evidence>
<feature type="transmembrane region" description="Helical" evidence="10">
    <location>
        <begin position="101"/>
        <end position="122"/>
    </location>
</feature>
<feature type="transmembrane region" description="Helical" evidence="10">
    <location>
        <begin position="20"/>
        <end position="41"/>
    </location>
</feature>
<evidence type="ECO:0000256" key="5">
    <source>
        <dbReference type="ARBA" id="ARBA00023040"/>
    </source>
</evidence>
<comment type="subcellular location">
    <subcellularLocation>
        <location evidence="1">Cell membrane</location>
        <topology evidence="1">Multi-pass membrane protein</topology>
    </subcellularLocation>
</comment>
<dbReference type="GO" id="GO:0001594">
    <property type="term" value="F:trace-amine receptor activity"/>
    <property type="evidence" value="ECO:0007669"/>
    <property type="project" value="TreeGrafter"/>
</dbReference>
<dbReference type="Proteomes" id="UP001460270">
    <property type="component" value="Unassembled WGS sequence"/>
</dbReference>